<evidence type="ECO:0000313" key="1">
    <source>
        <dbReference type="EMBL" id="CAI9961462.1"/>
    </source>
</evidence>
<reference evidence="3" key="1">
    <citation type="submission" date="2023-06" db="EMBL/GenBank/DDBJ databases">
        <authorList>
            <person name="Kurt Z."/>
        </authorList>
    </citation>
    <scope>NUCLEOTIDE SEQUENCE</scope>
</reference>
<dbReference type="AlphaFoldDB" id="A0AA86V036"/>
<evidence type="ECO:0000313" key="4">
    <source>
        <dbReference type="EMBL" id="CAL5995888.1"/>
    </source>
</evidence>
<evidence type="ECO:0000313" key="2">
    <source>
        <dbReference type="EMBL" id="CAI9968178.1"/>
    </source>
</evidence>
<gene>
    <name evidence="4" type="ORF">HINF_LOCUS14340</name>
    <name evidence="1" type="ORF">HINF_LOCUS49107</name>
    <name evidence="5" type="ORF">HINF_LOCUS55275</name>
    <name evidence="2" type="ORF">HINF_LOCUS55823</name>
    <name evidence="3" type="ORF">HINF_LOCUS58801</name>
    <name evidence="6" type="ORF">HINF_LOCUS70179</name>
</gene>
<sequence>MEGERKSKMGSLQQLKHSLMSQEHNIDTRLQTLDRTDLDLSVSSESNISNDGFELSICSDVNSLFMKEVVPRKKPVEIVPIQKKTKNNQKIESTNVSLKEDDCDQQLKADISKLQKQIKIIKTPLLALQKQKVIYNMLISSSEDSDTK</sequence>
<evidence type="ECO:0000313" key="3">
    <source>
        <dbReference type="EMBL" id="CAI9971156.1"/>
    </source>
</evidence>
<name>A0AA86V036_9EUKA</name>
<comment type="caution">
    <text evidence="3">The sequence shown here is derived from an EMBL/GenBank/DDBJ whole genome shotgun (WGS) entry which is preliminary data.</text>
</comment>
<evidence type="ECO:0000313" key="6">
    <source>
        <dbReference type="EMBL" id="CAL6099643.1"/>
    </source>
</evidence>
<organism evidence="3">
    <name type="scientific">Hexamita inflata</name>
    <dbReference type="NCBI Taxonomy" id="28002"/>
    <lineage>
        <taxon>Eukaryota</taxon>
        <taxon>Metamonada</taxon>
        <taxon>Diplomonadida</taxon>
        <taxon>Hexamitidae</taxon>
        <taxon>Hexamitinae</taxon>
        <taxon>Hexamita</taxon>
    </lineage>
</organism>
<dbReference type="EMBL" id="CAXDID020000292">
    <property type="protein sequence ID" value="CAL6071715.1"/>
    <property type="molecule type" value="Genomic_DNA"/>
</dbReference>
<dbReference type="Proteomes" id="UP001642409">
    <property type="component" value="Unassembled WGS sequence"/>
</dbReference>
<protein>
    <submittedName>
        <fullName evidence="4">Hypothetical_protein</fullName>
    </submittedName>
</protein>
<dbReference type="EMBL" id="CAXDID020000034">
    <property type="protein sequence ID" value="CAL5995888.1"/>
    <property type="molecule type" value="Genomic_DNA"/>
</dbReference>
<dbReference type="EMBL" id="CATOUU010001090">
    <property type="protein sequence ID" value="CAI9971156.1"/>
    <property type="molecule type" value="Genomic_DNA"/>
</dbReference>
<reference evidence="4 7" key="2">
    <citation type="submission" date="2024-07" db="EMBL/GenBank/DDBJ databases">
        <authorList>
            <person name="Akdeniz Z."/>
        </authorList>
    </citation>
    <scope>NUCLEOTIDE SEQUENCE [LARGE SCALE GENOMIC DNA]</scope>
</reference>
<proteinExistence type="predicted"/>
<dbReference type="EMBL" id="CATOUU010000941">
    <property type="protein sequence ID" value="CAI9961462.1"/>
    <property type="molecule type" value="Genomic_DNA"/>
</dbReference>
<evidence type="ECO:0000313" key="5">
    <source>
        <dbReference type="EMBL" id="CAL6071715.1"/>
    </source>
</evidence>
<keyword evidence="7" id="KW-1185">Reference proteome</keyword>
<accession>A0AA86V036</accession>
<dbReference type="EMBL" id="CAXDID020000522">
    <property type="protein sequence ID" value="CAL6099643.1"/>
    <property type="molecule type" value="Genomic_DNA"/>
</dbReference>
<dbReference type="EMBL" id="CATOUU010001032">
    <property type="protein sequence ID" value="CAI9968178.1"/>
    <property type="molecule type" value="Genomic_DNA"/>
</dbReference>
<evidence type="ECO:0000313" key="7">
    <source>
        <dbReference type="Proteomes" id="UP001642409"/>
    </source>
</evidence>